<dbReference type="AlphaFoldDB" id="A0A927N0D3"/>
<dbReference type="InterPro" id="IPR017853">
    <property type="entry name" value="GH"/>
</dbReference>
<dbReference type="InterPro" id="IPR006311">
    <property type="entry name" value="TAT_signal"/>
</dbReference>
<dbReference type="SUPFAM" id="SSF51445">
    <property type="entry name" value="(Trans)glycosidases"/>
    <property type="match status" value="1"/>
</dbReference>
<keyword evidence="1" id="KW-0732">Signal</keyword>
<dbReference type="RefSeq" id="WP_192750719.1">
    <property type="nucleotide sequence ID" value="NZ_BAABJL010000052.1"/>
</dbReference>
<evidence type="ECO:0008006" key="4">
    <source>
        <dbReference type="Google" id="ProtNLM"/>
    </source>
</evidence>
<feature type="signal peptide" evidence="1">
    <location>
        <begin position="1"/>
        <end position="24"/>
    </location>
</feature>
<evidence type="ECO:0000313" key="3">
    <source>
        <dbReference type="Proteomes" id="UP000638648"/>
    </source>
</evidence>
<evidence type="ECO:0000256" key="1">
    <source>
        <dbReference type="SAM" id="SignalP"/>
    </source>
</evidence>
<dbReference type="EMBL" id="JADBEM010000001">
    <property type="protein sequence ID" value="MBE1606627.1"/>
    <property type="molecule type" value="Genomic_DNA"/>
</dbReference>
<reference evidence="2" key="1">
    <citation type="submission" date="2020-10" db="EMBL/GenBank/DDBJ databases">
        <title>Sequencing the genomes of 1000 actinobacteria strains.</title>
        <authorList>
            <person name="Klenk H.-P."/>
        </authorList>
    </citation>
    <scope>NUCLEOTIDE SEQUENCE</scope>
    <source>
        <strain evidence="2">DSM 45354</strain>
    </source>
</reference>
<sequence length="458" mass="49574">MANPLSRRALLGSATALAAGAVVAASPEVASAKVGRRTEAGTRAVRAATFLESLGVCAHVGQGVDDADRSAAAVRYAGFRSVRDSDNASAAYVDQLISIYQQSGARFVLVRSGPDEPWIDAQLNASRGLANAGALLALEGPNEPNNWAVTFGGRQSVWDQDFTPVAQWQAEFYRRAKADPVLRTYPVFHSSEAGGSEPNNVGLQFLTIPAGAGTLMPDGTAYADYANVHNYICRKPSIIDNMAWVNASPDFVDWIDGIYQEYGVTWRAHFPGYTEAADRAALPRVTTENGWPTGDPATGKVTEEQQGRLYLNMYLSQFARGFEHTFLYMLRDAAGGDAGFGFFDVDYNPKRSALYLHNLSTILADSGDRPAGNLAYSIADQPETVHDLLMQKANGRFYLAVWNERASGSDDVLVELGATYRNVRVFDPTVGTSPVQTLRNASAVSLTLSDHPEIIEIF</sequence>
<gene>
    <name evidence="2" type="ORF">HEB94_003475</name>
</gene>
<evidence type="ECO:0000313" key="2">
    <source>
        <dbReference type="EMBL" id="MBE1606627.1"/>
    </source>
</evidence>
<proteinExistence type="predicted"/>
<accession>A0A927N0D3</accession>
<feature type="chain" id="PRO_5038657579" description="Glycosyl hydrolase family 30 beta sandwich domain-containing protein" evidence="1">
    <location>
        <begin position="25"/>
        <end position="458"/>
    </location>
</feature>
<protein>
    <recommendedName>
        <fullName evidence="4">Glycosyl hydrolase family 30 beta sandwich domain-containing protein</fullName>
    </recommendedName>
</protein>
<comment type="caution">
    <text evidence="2">The sequence shown here is derived from an EMBL/GenBank/DDBJ whole genome shotgun (WGS) entry which is preliminary data.</text>
</comment>
<dbReference type="Proteomes" id="UP000638648">
    <property type="component" value="Unassembled WGS sequence"/>
</dbReference>
<organism evidence="2 3">
    <name type="scientific">Actinopolymorpha pittospori</name>
    <dbReference type="NCBI Taxonomy" id="648752"/>
    <lineage>
        <taxon>Bacteria</taxon>
        <taxon>Bacillati</taxon>
        <taxon>Actinomycetota</taxon>
        <taxon>Actinomycetes</taxon>
        <taxon>Propionibacteriales</taxon>
        <taxon>Actinopolymorphaceae</taxon>
        <taxon>Actinopolymorpha</taxon>
    </lineage>
</organism>
<dbReference type="PROSITE" id="PS51318">
    <property type="entry name" value="TAT"/>
    <property type="match status" value="1"/>
</dbReference>
<keyword evidence="3" id="KW-1185">Reference proteome</keyword>
<name>A0A927N0D3_9ACTN</name>